<sequence length="75" mass="8173">MAQTNLAHDWGDADPKILSVRSLFADCDVSANLKNPAGQWRSICRGVWRGCPRQMAVMPSPDGGDAACFTLLLLR</sequence>
<name>A0A5M6DJS5_9BACT</name>
<evidence type="ECO:0000313" key="2">
    <source>
        <dbReference type="Proteomes" id="UP000324479"/>
    </source>
</evidence>
<gene>
    <name evidence="1" type="ORF">FYK55_07860</name>
</gene>
<organism evidence="1 2">
    <name type="scientific">Roseiconus nitratireducens</name>
    <dbReference type="NCBI Taxonomy" id="2605748"/>
    <lineage>
        <taxon>Bacteria</taxon>
        <taxon>Pseudomonadati</taxon>
        <taxon>Planctomycetota</taxon>
        <taxon>Planctomycetia</taxon>
        <taxon>Pirellulales</taxon>
        <taxon>Pirellulaceae</taxon>
        <taxon>Roseiconus</taxon>
    </lineage>
</organism>
<protein>
    <submittedName>
        <fullName evidence="1">Uncharacterized protein</fullName>
    </submittedName>
</protein>
<reference evidence="1 2" key="1">
    <citation type="submission" date="2019-08" db="EMBL/GenBank/DDBJ databases">
        <authorList>
            <person name="Dhanesh K."/>
            <person name="Kumar G."/>
            <person name="Sasikala C."/>
            <person name="Venkata Ramana C."/>
        </authorList>
    </citation>
    <scope>NUCLEOTIDE SEQUENCE [LARGE SCALE GENOMIC DNA]</scope>
    <source>
        <strain evidence="1 2">JC645</strain>
    </source>
</reference>
<dbReference type="EMBL" id="VWOX01000003">
    <property type="protein sequence ID" value="KAA5545545.1"/>
    <property type="molecule type" value="Genomic_DNA"/>
</dbReference>
<accession>A0A5M6DJS5</accession>
<keyword evidence="2" id="KW-1185">Reference proteome</keyword>
<comment type="caution">
    <text evidence="1">The sequence shown here is derived from an EMBL/GenBank/DDBJ whole genome shotgun (WGS) entry which is preliminary data.</text>
</comment>
<dbReference type="AlphaFoldDB" id="A0A5M6DJS5"/>
<proteinExistence type="predicted"/>
<evidence type="ECO:0000313" key="1">
    <source>
        <dbReference type="EMBL" id="KAA5545545.1"/>
    </source>
</evidence>
<dbReference type="Proteomes" id="UP000324479">
    <property type="component" value="Unassembled WGS sequence"/>
</dbReference>